<dbReference type="GO" id="GO:0005886">
    <property type="term" value="C:plasma membrane"/>
    <property type="evidence" value="ECO:0007669"/>
    <property type="project" value="UniProtKB-ARBA"/>
</dbReference>
<feature type="transmembrane region" description="Helical" evidence="5">
    <location>
        <begin position="244"/>
        <end position="265"/>
    </location>
</feature>
<keyword evidence="7" id="KW-1185">Reference proteome</keyword>
<evidence type="ECO:0000256" key="3">
    <source>
        <dbReference type="ARBA" id="ARBA00022989"/>
    </source>
</evidence>
<feature type="transmembrane region" description="Helical" evidence="5">
    <location>
        <begin position="69"/>
        <end position="87"/>
    </location>
</feature>
<proteinExistence type="predicted"/>
<keyword evidence="3 5" id="KW-1133">Transmembrane helix</keyword>
<keyword evidence="4 5" id="KW-0472">Membrane</keyword>
<evidence type="ECO:0000256" key="2">
    <source>
        <dbReference type="ARBA" id="ARBA00022692"/>
    </source>
</evidence>
<evidence type="ECO:0000256" key="4">
    <source>
        <dbReference type="ARBA" id="ARBA00023136"/>
    </source>
</evidence>
<comment type="subcellular location">
    <subcellularLocation>
        <location evidence="1">Membrane</location>
        <topology evidence="1">Multi-pass membrane protein</topology>
    </subcellularLocation>
</comment>
<dbReference type="PANTHER" id="PTHR33514">
    <property type="entry name" value="PROTEIN ABCI12, CHLOROPLASTIC"/>
    <property type="match status" value="1"/>
</dbReference>
<evidence type="ECO:0000256" key="5">
    <source>
        <dbReference type="SAM" id="Phobius"/>
    </source>
</evidence>
<dbReference type="CDD" id="cd16914">
    <property type="entry name" value="EcfT"/>
    <property type="match status" value="1"/>
</dbReference>
<dbReference type="Proteomes" id="UP000243650">
    <property type="component" value="Unassembled WGS sequence"/>
</dbReference>
<keyword evidence="2 5" id="KW-0812">Transmembrane</keyword>
<dbReference type="InterPro" id="IPR003339">
    <property type="entry name" value="ABC/ECF_trnsptr_transmembrane"/>
</dbReference>
<accession>A0A2P6ME75</accession>
<feature type="transmembrane region" description="Helical" evidence="5">
    <location>
        <begin position="107"/>
        <end position="129"/>
    </location>
</feature>
<comment type="caution">
    <text evidence="6">The sequence shown here is derived from an EMBL/GenBank/DDBJ whole genome shotgun (WGS) entry which is preliminary data.</text>
</comment>
<feature type="transmembrane region" description="Helical" evidence="5">
    <location>
        <begin position="29"/>
        <end position="57"/>
    </location>
</feature>
<reference evidence="6 7" key="1">
    <citation type="submission" date="2018-03" db="EMBL/GenBank/DDBJ databases">
        <title>Bacillus urumqiensis sp. nov., a moderately haloalkaliphilic bacterium isolated from a salt lake.</title>
        <authorList>
            <person name="Zhao B."/>
            <person name="Liao Z."/>
        </authorList>
    </citation>
    <scope>NUCLEOTIDE SEQUENCE [LARGE SCALE GENOMIC DNA]</scope>
    <source>
        <strain evidence="6 7">BZ-SZ-XJ18</strain>
    </source>
</reference>
<evidence type="ECO:0000313" key="7">
    <source>
        <dbReference type="Proteomes" id="UP000243650"/>
    </source>
</evidence>
<name>A0A2P6ME75_ALKUR</name>
<dbReference type="RefSeq" id="WP_105960068.1">
    <property type="nucleotide sequence ID" value="NZ_PVNS01000014.1"/>
</dbReference>
<evidence type="ECO:0000256" key="1">
    <source>
        <dbReference type="ARBA" id="ARBA00004141"/>
    </source>
</evidence>
<organism evidence="6 7">
    <name type="scientific">Alkalicoccus urumqiensis</name>
    <name type="common">Bacillus urumqiensis</name>
    <dbReference type="NCBI Taxonomy" id="1548213"/>
    <lineage>
        <taxon>Bacteria</taxon>
        <taxon>Bacillati</taxon>
        <taxon>Bacillota</taxon>
        <taxon>Bacilli</taxon>
        <taxon>Bacillales</taxon>
        <taxon>Bacillaceae</taxon>
        <taxon>Alkalicoccus</taxon>
    </lineage>
</organism>
<dbReference type="Pfam" id="PF02361">
    <property type="entry name" value="CbiQ"/>
    <property type="match status" value="1"/>
</dbReference>
<dbReference type="EMBL" id="PVNS01000014">
    <property type="protein sequence ID" value="PRO64577.1"/>
    <property type="molecule type" value="Genomic_DNA"/>
</dbReference>
<protein>
    <submittedName>
        <fullName evidence="6">Transporter</fullName>
    </submittedName>
</protein>
<dbReference type="OrthoDB" id="8075495at2"/>
<sequence>MLEHVLIGQYVPGRSVVHRLDPRAKLASLFLFMVFLFVSRELVVLGAAAVLTAAALLSAGISLRFFWKGTRLVLIIVALTFFLHLFLTQEGRVLLEIGPLAVYSGGLLEGFVVGFRLLLLIVLATLLTLTTTPVDLTDGIESLLRPLSYVRVPTHEFALMMSIALRFIPTLLTETQTIMKAQMARGAAFSRGSVWNRLKAFLPVLIPLFSQSFKRAEDLATAMEARGYNGGAGRTKYRELSWKLSDTLIFCMFLAFAGLSLWTRIG</sequence>
<dbReference type="AlphaFoldDB" id="A0A2P6ME75"/>
<dbReference type="PANTHER" id="PTHR33514:SF13">
    <property type="entry name" value="PROTEIN ABCI12, CHLOROPLASTIC"/>
    <property type="match status" value="1"/>
</dbReference>
<evidence type="ECO:0000313" key="6">
    <source>
        <dbReference type="EMBL" id="PRO64577.1"/>
    </source>
</evidence>
<gene>
    <name evidence="6" type="ORF">C6I21_13860</name>
</gene>